<gene>
    <name evidence="1" type="ORF">MENTE1834_LOCUS6964</name>
</gene>
<organism evidence="1 2">
    <name type="scientific">Meloidogyne enterolobii</name>
    <name type="common">Root-knot nematode worm</name>
    <name type="synonym">Meloidogyne mayaguensis</name>
    <dbReference type="NCBI Taxonomy" id="390850"/>
    <lineage>
        <taxon>Eukaryota</taxon>
        <taxon>Metazoa</taxon>
        <taxon>Ecdysozoa</taxon>
        <taxon>Nematoda</taxon>
        <taxon>Chromadorea</taxon>
        <taxon>Rhabditida</taxon>
        <taxon>Tylenchina</taxon>
        <taxon>Tylenchomorpha</taxon>
        <taxon>Tylenchoidea</taxon>
        <taxon>Meloidogynidae</taxon>
        <taxon>Meloidogyninae</taxon>
        <taxon>Meloidogyne</taxon>
    </lineage>
</organism>
<dbReference type="Proteomes" id="UP001497535">
    <property type="component" value="Unassembled WGS sequence"/>
</dbReference>
<accession>A0ACB0Y3N4</accession>
<keyword evidence="2" id="KW-1185">Reference proteome</keyword>
<reference evidence="1" key="1">
    <citation type="submission" date="2023-11" db="EMBL/GenBank/DDBJ databases">
        <authorList>
            <person name="Poullet M."/>
        </authorList>
    </citation>
    <scope>NUCLEOTIDE SEQUENCE</scope>
    <source>
        <strain evidence="1">E1834</strain>
    </source>
</reference>
<comment type="caution">
    <text evidence="1">The sequence shown here is derived from an EMBL/GenBank/DDBJ whole genome shotgun (WGS) entry which is preliminary data.</text>
</comment>
<proteinExistence type="predicted"/>
<name>A0ACB0Y3N4_MELEN</name>
<evidence type="ECO:0000313" key="1">
    <source>
        <dbReference type="EMBL" id="CAK5029606.1"/>
    </source>
</evidence>
<sequence>MVFAWLFLIPGAILSARFLHHRNQREPLELFGIQLWFQIHRLANSLAFLFVIISFLCIYSALDGFWIGPRFSNRSEQNFSTQSLHALFGILSIFICLFQPICAIFRCSPESPKRFIFNWIHSILGYIAWICSEENERRRNTSSLWQINLPKEYNIRNINQSTNNQHLRPPPQLMAMAPSECSDVGGHRESLMIQQAIIGLFFVASAVLSMCLAITLMLA</sequence>
<dbReference type="EMBL" id="CAVMJV010000005">
    <property type="protein sequence ID" value="CAK5029606.1"/>
    <property type="molecule type" value="Genomic_DNA"/>
</dbReference>
<evidence type="ECO:0000313" key="2">
    <source>
        <dbReference type="Proteomes" id="UP001497535"/>
    </source>
</evidence>
<protein>
    <submittedName>
        <fullName evidence="1">Uncharacterized protein</fullName>
    </submittedName>
</protein>